<reference evidence="2 3" key="1">
    <citation type="journal article" date="2024" name="Commun. Biol.">
        <title>Comparative genomic analysis of thermophilic fungi reveals convergent evolutionary adaptations and gene losses.</title>
        <authorList>
            <person name="Steindorff A.S."/>
            <person name="Aguilar-Pontes M.V."/>
            <person name="Robinson A.J."/>
            <person name="Andreopoulos B."/>
            <person name="LaButti K."/>
            <person name="Kuo A."/>
            <person name="Mondo S."/>
            <person name="Riley R."/>
            <person name="Otillar R."/>
            <person name="Haridas S."/>
            <person name="Lipzen A."/>
            <person name="Grimwood J."/>
            <person name="Schmutz J."/>
            <person name="Clum A."/>
            <person name="Reid I.D."/>
            <person name="Moisan M.C."/>
            <person name="Butler G."/>
            <person name="Nguyen T.T.M."/>
            <person name="Dewar K."/>
            <person name="Conant G."/>
            <person name="Drula E."/>
            <person name="Henrissat B."/>
            <person name="Hansel C."/>
            <person name="Singer S."/>
            <person name="Hutchinson M.I."/>
            <person name="de Vries R.P."/>
            <person name="Natvig D.O."/>
            <person name="Powell A.J."/>
            <person name="Tsang A."/>
            <person name="Grigoriev I.V."/>
        </authorList>
    </citation>
    <scope>NUCLEOTIDE SEQUENCE [LARGE SCALE GENOMIC DNA]</scope>
    <source>
        <strain evidence="2 3">CBS 494.80</strain>
    </source>
</reference>
<accession>A0ABR4CJD5</accession>
<feature type="region of interest" description="Disordered" evidence="1">
    <location>
        <begin position="1"/>
        <end position="37"/>
    </location>
</feature>
<evidence type="ECO:0000313" key="2">
    <source>
        <dbReference type="EMBL" id="KAL2069865.1"/>
    </source>
</evidence>
<proteinExistence type="predicted"/>
<protein>
    <submittedName>
        <fullName evidence="2">Uncharacterized protein</fullName>
    </submittedName>
</protein>
<name>A0ABR4CJD5_9HELO</name>
<dbReference type="EMBL" id="JAZHXI010000007">
    <property type="protein sequence ID" value="KAL2069865.1"/>
    <property type="molecule type" value="Genomic_DNA"/>
</dbReference>
<dbReference type="Proteomes" id="UP001595075">
    <property type="component" value="Unassembled WGS sequence"/>
</dbReference>
<evidence type="ECO:0000256" key="1">
    <source>
        <dbReference type="SAM" id="MobiDB-lite"/>
    </source>
</evidence>
<feature type="compositionally biased region" description="Basic residues" evidence="1">
    <location>
        <begin position="1"/>
        <end position="15"/>
    </location>
</feature>
<evidence type="ECO:0000313" key="3">
    <source>
        <dbReference type="Proteomes" id="UP001595075"/>
    </source>
</evidence>
<organism evidence="2 3">
    <name type="scientific">Oculimacula yallundae</name>
    <dbReference type="NCBI Taxonomy" id="86028"/>
    <lineage>
        <taxon>Eukaryota</taxon>
        <taxon>Fungi</taxon>
        <taxon>Dikarya</taxon>
        <taxon>Ascomycota</taxon>
        <taxon>Pezizomycotina</taxon>
        <taxon>Leotiomycetes</taxon>
        <taxon>Helotiales</taxon>
        <taxon>Ploettnerulaceae</taxon>
        <taxon>Oculimacula</taxon>
    </lineage>
</organism>
<comment type="caution">
    <text evidence="2">The sequence shown here is derived from an EMBL/GenBank/DDBJ whole genome shotgun (WGS) entry which is preliminary data.</text>
</comment>
<keyword evidence="3" id="KW-1185">Reference proteome</keyword>
<sequence>MFAHRVKRPRPRHTRISPLIRREGNWGTAQPSGPRGSGVIDAPHTELTNTLSTLSTLSTHPANQPGTPIALSHRRRALPHEYRGTAIGECWEDGKNGRRLRTWEQAEKGTAWNFLDALPIQVSGVCQEAQQLRKIRLVAYSSQEEPLFPLALSFFFSPFLVFA</sequence>
<gene>
    <name evidence="2" type="ORF">VTL71DRAFT_14544</name>
</gene>